<dbReference type="RefSeq" id="WP_311421692.1">
    <property type="nucleotide sequence ID" value="NZ_JAVREH010000003.1"/>
</dbReference>
<keyword evidence="2" id="KW-0472">Membrane</keyword>
<feature type="region of interest" description="Disordered" evidence="1">
    <location>
        <begin position="277"/>
        <end position="301"/>
    </location>
</feature>
<keyword evidence="5" id="KW-1185">Reference proteome</keyword>
<feature type="domain" description="DUF3152" evidence="3">
    <location>
        <begin position="90"/>
        <end position="276"/>
    </location>
</feature>
<protein>
    <submittedName>
        <fullName evidence="4">DUF3152 domain-containing protein</fullName>
    </submittedName>
</protein>
<proteinExistence type="predicted"/>
<feature type="transmembrane region" description="Helical" evidence="2">
    <location>
        <begin position="12"/>
        <end position="30"/>
    </location>
</feature>
<dbReference type="EMBL" id="JAVREH010000003">
    <property type="protein sequence ID" value="MDT0260542.1"/>
    <property type="molecule type" value="Genomic_DNA"/>
</dbReference>
<evidence type="ECO:0000256" key="2">
    <source>
        <dbReference type="SAM" id="Phobius"/>
    </source>
</evidence>
<dbReference type="SUPFAM" id="SSF55486">
    <property type="entry name" value="Metalloproteases ('zincins'), catalytic domain"/>
    <property type="match status" value="1"/>
</dbReference>
<evidence type="ECO:0000259" key="3">
    <source>
        <dbReference type="Pfam" id="PF11350"/>
    </source>
</evidence>
<keyword evidence="2" id="KW-0812">Transmembrane</keyword>
<accession>A0ABU2J6C4</accession>
<dbReference type="InterPro" id="IPR022603">
    <property type="entry name" value="DUF3152"/>
</dbReference>
<keyword evidence="2" id="KW-1133">Transmembrane helix</keyword>
<dbReference type="Pfam" id="PF11350">
    <property type="entry name" value="DUF3152"/>
    <property type="match status" value="1"/>
</dbReference>
<feature type="region of interest" description="Disordered" evidence="1">
    <location>
        <begin position="54"/>
        <end position="91"/>
    </location>
</feature>
<comment type="caution">
    <text evidence="4">The sequence shown here is derived from an EMBL/GenBank/DDBJ whole genome shotgun (WGS) entry which is preliminary data.</text>
</comment>
<dbReference type="Proteomes" id="UP001183176">
    <property type="component" value="Unassembled WGS sequence"/>
</dbReference>
<evidence type="ECO:0000313" key="4">
    <source>
        <dbReference type="EMBL" id="MDT0260542.1"/>
    </source>
</evidence>
<feature type="compositionally biased region" description="Low complexity" evidence="1">
    <location>
        <begin position="58"/>
        <end position="91"/>
    </location>
</feature>
<name>A0ABU2J6C4_9ACTN</name>
<gene>
    <name evidence="4" type="ORF">RM423_03960</name>
</gene>
<evidence type="ECO:0000256" key="1">
    <source>
        <dbReference type="SAM" id="MobiDB-lite"/>
    </source>
</evidence>
<sequence>MHSRWRHFAARYGWRAYALPLLVLVSIFALSTTSFHKHRKAGVDATAGSMAVASGAQSATPTRTAPTPTRTSAAKPSSTPPTRALAPLALPPGATYSKSGNGTFTTVPGTSGVIGKGRLYRFSIEVENGVGGVDTEAFAATVMKALGDPRSWTRTGQISLQRVDTGAVDFHLSLVSSMTVRTLCGYSLPVETSCYDGGQSRVVLNVARWVRGARVYPGDIETYRLYAVNHEVGHAIGHNHSHSCLSNGLAPVMMQQTIGTKTANGTVCRANPWPFPSGVSDAPGAEQPGDGPDSEFFQRNS</sequence>
<organism evidence="4 5">
    <name type="scientific">Jatrophihabitans lederbergiae</name>
    <dbReference type="NCBI Taxonomy" id="3075547"/>
    <lineage>
        <taxon>Bacteria</taxon>
        <taxon>Bacillati</taxon>
        <taxon>Actinomycetota</taxon>
        <taxon>Actinomycetes</taxon>
        <taxon>Jatrophihabitantales</taxon>
        <taxon>Jatrophihabitantaceae</taxon>
        <taxon>Jatrophihabitans</taxon>
    </lineage>
</organism>
<reference evidence="5" key="1">
    <citation type="submission" date="2023-07" db="EMBL/GenBank/DDBJ databases">
        <title>30 novel species of actinomycetes from the DSMZ collection.</title>
        <authorList>
            <person name="Nouioui I."/>
        </authorList>
    </citation>
    <scope>NUCLEOTIDE SEQUENCE [LARGE SCALE GENOMIC DNA]</scope>
    <source>
        <strain evidence="5">DSM 44399</strain>
    </source>
</reference>
<evidence type="ECO:0000313" key="5">
    <source>
        <dbReference type="Proteomes" id="UP001183176"/>
    </source>
</evidence>